<dbReference type="AlphaFoldDB" id="A0A1S1P690"/>
<name>A0A1S1P690_METEX</name>
<evidence type="ECO:0000313" key="3">
    <source>
        <dbReference type="Proteomes" id="UP000180215"/>
    </source>
</evidence>
<evidence type="ECO:0000256" key="1">
    <source>
        <dbReference type="SAM" id="MobiDB-lite"/>
    </source>
</evidence>
<comment type="caution">
    <text evidence="2">The sequence shown here is derived from an EMBL/GenBank/DDBJ whole genome shotgun (WGS) entry which is preliminary data.</text>
</comment>
<dbReference type="EMBL" id="MNAO01000099">
    <property type="protein sequence ID" value="OHV16697.1"/>
    <property type="molecule type" value="Genomic_DNA"/>
</dbReference>
<accession>A0A1S1P690</accession>
<protein>
    <submittedName>
        <fullName evidence="2">Uncharacterized protein</fullName>
    </submittedName>
</protein>
<evidence type="ECO:0000313" key="2">
    <source>
        <dbReference type="EMBL" id="OHV16697.1"/>
    </source>
</evidence>
<dbReference type="Proteomes" id="UP000180215">
    <property type="component" value="Unassembled WGS sequence"/>
</dbReference>
<proteinExistence type="predicted"/>
<feature type="region of interest" description="Disordered" evidence="1">
    <location>
        <begin position="15"/>
        <end position="64"/>
    </location>
</feature>
<sequence length="64" mass="6462">MRRISRLPEAAVAAVAKKPSAVESPVSASASTETTLPAADASTTKVRVSVSDRPAGSVARTLIA</sequence>
<organism evidence="2 3">
    <name type="scientific">Methylorubrum extorquens</name>
    <name type="common">Methylobacterium dichloromethanicum</name>
    <name type="synonym">Methylobacterium extorquens</name>
    <dbReference type="NCBI Taxonomy" id="408"/>
    <lineage>
        <taxon>Bacteria</taxon>
        <taxon>Pseudomonadati</taxon>
        <taxon>Pseudomonadota</taxon>
        <taxon>Alphaproteobacteria</taxon>
        <taxon>Hyphomicrobiales</taxon>
        <taxon>Methylobacteriaceae</taxon>
        <taxon>Methylorubrum</taxon>
    </lineage>
</organism>
<feature type="compositionally biased region" description="Low complexity" evidence="1">
    <location>
        <begin position="15"/>
        <end position="35"/>
    </location>
</feature>
<reference evidence="2 3" key="1">
    <citation type="submission" date="2016-10" db="EMBL/GenBank/DDBJ databases">
        <title>Draft genome sequence of Methylobacterium extorquens CP3, a seed endophyte of Crotalaria pumila with plant growth-promoting and metal tolerance properties.</title>
        <authorList>
            <person name="Sanchez-Lopez A.S."/>
            <person name="Van Hamme J.D."/>
            <person name="Thijs S."/>
            <person name="Mcammond B.M."/>
            <person name="Stevens V."/>
            <person name="Gonzalez-Chavez M.D.C."/>
            <person name="Vangronsveld J."/>
        </authorList>
    </citation>
    <scope>NUCLEOTIDE SEQUENCE [LARGE SCALE GENOMIC DNA]</scope>
    <source>
        <strain evidence="2 3">CP3</strain>
    </source>
</reference>
<gene>
    <name evidence="2" type="ORF">BK022_10425</name>
</gene>